<dbReference type="SUPFAM" id="SSF51445">
    <property type="entry name" value="(Trans)glycosidases"/>
    <property type="match status" value="1"/>
</dbReference>
<dbReference type="InterPro" id="IPR006047">
    <property type="entry name" value="GH13_cat_dom"/>
</dbReference>
<dbReference type="EMBL" id="BAFN01000001">
    <property type="protein sequence ID" value="GAN31607.1"/>
    <property type="molecule type" value="Genomic_DNA"/>
</dbReference>
<dbReference type="Pfam" id="PF21702">
    <property type="entry name" value="GLGE_C"/>
    <property type="match status" value="1"/>
</dbReference>
<dbReference type="CDD" id="cd11344">
    <property type="entry name" value="AmyAc_GlgE_like"/>
    <property type="match status" value="1"/>
</dbReference>
<dbReference type="SMART" id="SM00642">
    <property type="entry name" value="Aamy"/>
    <property type="match status" value="1"/>
</dbReference>
<comment type="caution">
    <text evidence="2">The sequence shown here is derived from an EMBL/GenBank/DDBJ whole genome shotgun (WGS) entry which is preliminary data.</text>
</comment>
<gene>
    <name evidence="2" type="ORF">BROSI_A0108</name>
</gene>
<feature type="domain" description="Glycosyl hydrolase family 13 catalytic" evidence="1">
    <location>
        <begin position="29"/>
        <end position="378"/>
    </location>
</feature>
<dbReference type="Proteomes" id="UP000032309">
    <property type="component" value="Unassembled WGS sequence"/>
</dbReference>
<dbReference type="PANTHER" id="PTHR47786">
    <property type="entry name" value="ALPHA-1,4-GLUCAN:MALTOSE-1-PHOSPHATE MALTOSYLTRANSFERASE"/>
    <property type="match status" value="1"/>
</dbReference>
<accession>A0ABQ0JSA3</accession>
<dbReference type="InterPro" id="IPR049171">
    <property type="entry name" value="GLGE_C"/>
</dbReference>
<evidence type="ECO:0000313" key="2">
    <source>
        <dbReference type="EMBL" id="GAN31607.1"/>
    </source>
</evidence>
<protein>
    <recommendedName>
        <fullName evidence="1">Glycosyl hydrolase family 13 catalytic domain-containing protein</fullName>
    </recommendedName>
</protein>
<dbReference type="Gene3D" id="2.60.40.1180">
    <property type="entry name" value="Golgi alpha-mannosidase II"/>
    <property type="match status" value="1"/>
</dbReference>
<dbReference type="InterPro" id="IPR013780">
    <property type="entry name" value="Glyco_hydro_b"/>
</dbReference>
<keyword evidence="3" id="KW-1185">Reference proteome</keyword>
<dbReference type="PANTHER" id="PTHR47786:SF2">
    <property type="entry name" value="GLYCOSYL HYDROLASE FAMILY 13 CATALYTIC DOMAIN-CONTAINING PROTEIN"/>
    <property type="match status" value="1"/>
</dbReference>
<dbReference type="Gene3D" id="3.20.20.80">
    <property type="entry name" value="Glycosidases"/>
    <property type="match status" value="1"/>
</dbReference>
<dbReference type="InterPro" id="IPR017853">
    <property type="entry name" value="GH"/>
</dbReference>
<reference evidence="3" key="1">
    <citation type="journal article" date="2015" name="Genome Announc.">
        <title>Draft Genome Sequence of an Anaerobic Ammonium-Oxidizing Bacterium, "Candidatus Brocadia sinica".</title>
        <authorList>
            <person name="Oshiki M."/>
            <person name="Shinyako-Hata K."/>
            <person name="Satoh H."/>
            <person name="Okabe S."/>
        </authorList>
    </citation>
    <scope>NUCLEOTIDE SEQUENCE [LARGE SCALE GENOMIC DNA]</scope>
    <source>
        <strain evidence="3">JPN1</strain>
    </source>
</reference>
<dbReference type="RefSeq" id="WP_200891663.1">
    <property type="nucleotide sequence ID" value="NZ_BAFN01000001.1"/>
</dbReference>
<evidence type="ECO:0000259" key="1">
    <source>
        <dbReference type="SMART" id="SM00642"/>
    </source>
</evidence>
<evidence type="ECO:0000313" key="3">
    <source>
        <dbReference type="Proteomes" id="UP000032309"/>
    </source>
</evidence>
<sequence>MNEYRDRKFASNYGKELSVIVDRKKAIFSTWYERFPRSCSPEPGKHGTFKDCEAILPEIAKMGFDVFYLPPIHPIGRTNRKGKNNSPVSGQNDVGSPWAIGSQEGGHKSIHPHLGTLEDFERLINKTRDYDIEIALDLAFQCSPDHPYVAEHPEWFKWRPDGSVQYAENPPKKYEDALPFNFETEQWRQLWEELKSVVVFWVERGVRIFRVDNPHTKPFSFWEWLINEVKSKYPDVLFLSEAFTRPKVMYYLAKLGFTQSYTYFTWRNTKREFIEYITELVQTNVREYFRPNFWPNTPDILPEHLQYGGRPAFMIRLILAATLSSSYGIFGPDFELCVSEALPGKEEYLNSEKYEVKHCDWDRPGNLKDFIARVNRVRKENPALQTTGNVQFYEADNGYLVVYGKTTEDFSNILLVVVNLDPYHSQSGWIRIPINKFGIDADQPYLVHDLLSDGKYIWHGENNYVEFKPHNLPAHIFKVRKKLKRETDFDYFL</sequence>
<dbReference type="Pfam" id="PF00128">
    <property type="entry name" value="Alpha-amylase"/>
    <property type="match status" value="1"/>
</dbReference>
<name>A0ABQ0JSA3_9BACT</name>
<organism evidence="2 3">
    <name type="scientific">Candidatus Brocadia sinica JPN1</name>
    <dbReference type="NCBI Taxonomy" id="1197129"/>
    <lineage>
        <taxon>Bacteria</taxon>
        <taxon>Pseudomonadati</taxon>
        <taxon>Planctomycetota</taxon>
        <taxon>Candidatus Brocadiia</taxon>
        <taxon>Candidatus Brocadiales</taxon>
        <taxon>Candidatus Brocadiaceae</taxon>
        <taxon>Candidatus Brocadia</taxon>
    </lineage>
</organism>
<proteinExistence type="predicted"/>